<dbReference type="Proteomes" id="UP000642809">
    <property type="component" value="Unassembled WGS sequence"/>
</dbReference>
<proteinExistence type="predicted"/>
<gene>
    <name evidence="2" type="ORF">GCM10008106_25110</name>
</gene>
<dbReference type="InterPro" id="IPR025535">
    <property type="entry name" value="DUF4421"/>
</dbReference>
<evidence type="ECO:0000313" key="2">
    <source>
        <dbReference type="EMBL" id="GHB42991.1"/>
    </source>
</evidence>
<dbReference type="EMBL" id="BMYF01000015">
    <property type="protein sequence ID" value="GHB42991.1"/>
    <property type="molecule type" value="Genomic_DNA"/>
</dbReference>
<comment type="caution">
    <text evidence="2">The sequence shown here is derived from an EMBL/GenBank/DDBJ whole genome shotgun (WGS) entry which is preliminary data.</text>
</comment>
<feature type="chain" id="PRO_5035197175" description="DUF4421 domain-containing protein" evidence="1">
    <location>
        <begin position="20"/>
        <end position="340"/>
    </location>
</feature>
<organism evidence="2 3">
    <name type="scientific">Mongoliitalea lutea</name>
    <dbReference type="NCBI Taxonomy" id="849756"/>
    <lineage>
        <taxon>Bacteria</taxon>
        <taxon>Pseudomonadati</taxon>
        <taxon>Bacteroidota</taxon>
        <taxon>Cytophagia</taxon>
        <taxon>Cytophagales</taxon>
        <taxon>Cyclobacteriaceae</taxon>
        <taxon>Mongoliitalea</taxon>
    </lineage>
</organism>
<reference evidence="2" key="2">
    <citation type="submission" date="2020-09" db="EMBL/GenBank/DDBJ databases">
        <authorList>
            <person name="Sun Q."/>
            <person name="Kim S."/>
        </authorList>
    </citation>
    <scope>NUCLEOTIDE SEQUENCE</scope>
    <source>
        <strain evidence="2">KCTC 23224</strain>
    </source>
</reference>
<keyword evidence="1" id="KW-0732">Signal</keyword>
<feature type="signal peptide" evidence="1">
    <location>
        <begin position="1"/>
        <end position="19"/>
    </location>
</feature>
<keyword evidence="3" id="KW-1185">Reference proteome</keyword>
<protein>
    <recommendedName>
        <fullName evidence="4">DUF4421 domain-containing protein</fullName>
    </recommendedName>
</protein>
<evidence type="ECO:0000256" key="1">
    <source>
        <dbReference type="SAM" id="SignalP"/>
    </source>
</evidence>
<reference evidence="2" key="1">
    <citation type="journal article" date="2014" name="Int. J. Syst. Evol. Microbiol.">
        <title>Complete genome sequence of Corynebacterium casei LMG S-19264T (=DSM 44701T), isolated from a smear-ripened cheese.</title>
        <authorList>
            <consortium name="US DOE Joint Genome Institute (JGI-PGF)"/>
            <person name="Walter F."/>
            <person name="Albersmeier A."/>
            <person name="Kalinowski J."/>
            <person name="Ruckert C."/>
        </authorList>
    </citation>
    <scope>NUCLEOTIDE SEQUENCE</scope>
    <source>
        <strain evidence="2">KCTC 23224</strain>
    </source>
</reference>
<dbReference type="Pfam" id="PF14391">
    <property type="entry name" value="DUF4421"/>
    <property type="match status" value="1"/>
</dbReference>
<sequence length="340" mass="39409">MKFYFLLVFCLTVVLESFGQFQPDTTYFENYPDQLTTRFYTSRKYTSFLVRDQVTDQSYRFEPNSTLNLGIGATYDDFTLNLAYGFGFMNPDRSTGKTKYLDLQAHMYPNKFVIDFFGQFYRGYYLLDDLRAGEDEVFILPEMRMQQVGLNVQYLMNGERLSLKAAFLQSAWQKKSAGSLVVGMEGYGSRVNNNDLILPPSPELLEQRNFDRIASVDFGPNVGYVHTLVFAKHFFITGMLSANLAVNRVAMDIEGVREVNWGMSPNIFWRGFVGYNSDRWSINANYVQNRVRNQTINDMESVFLVGNYRFNFVYRFIPGPKLKPKLDFFSPKRIIGSLKK</sequence>
<name>A0A8J3CY41_9BACT</name>
<accession>A0A8J3CY41</accession>
<dbReference type="RefSeq" id="WP_189583068.1">
    <property type="nucleotide sequence ID" value="NZ_BMYF01000015.1"/>
</dbReference>
<evidence type="ECO:0008006" key="4">
    <source>
        <dbReference type="Google" id="ProtNLM"/>
    </source>
</evidence>
<evidence type="ECO:0000313" key="3">
    <source>
        <dbReference type="Proteomes" id="UP000642809"/>
    </source>
</evidence>
<dbReference type="AlphaFoldDB" id="A0A8J3CY41"/>